<dbReference type="SMART" id="SM00028">
    <property type="entry name" value="TPR"/>
    <property type="match status" value="3"/>
</dbReference>
<dbReference type="InterPro" id="IPR035979">
    <property type="entry name" value="RBD_domain_sf"/>
</dbReference>
<dbReference type="InterPro" id="IPR019734">
    <property type="entry name" value="TPR_rpt"/>
</dbReference>
<dbReference type="Gene3D" id="3.30.70.330">
    <property type="match status" value="1"/>
</dbReference>
<dbReference type="EMBL" id="NEVH01016290">
    <property type="protein sequence ID" value="PNF26213.1"/>
    <property type="molecule type" value="Genomic_DNA"/>
</dbReference>
<dbReference type="OrthoDB" id="2017782at2759"/>
<dbReference type="InterPro" id="IPR011990">
    <property type="entry name" value="TPR-like_helical_dom_sf"/>
</dbReference>
<protein>
    <submittedName>
        <fullName evidence="2">Uncharacterized protein</fullName>
    </submittedName>
</protein>
<keyword evidence="3" id="KW-1185">Reference proteome</keyword>
<evidence type="ECO:0000256" key="1">
    <source>
        <dbReference type="PROSITE-ProRule" id="PRU00339"/>
    </source>
</evidence>
<reference evidence="2 3" key="1">
    <citation type="submission" date="2017-12" db="EMBL/GenBank/DDBJ databases">
        <title>Hemimetabolous genomes reveal molecular basis of termite eusociality.</title>
        <authorList>
            <person name="Harrison M.C."/>
            <person name="Jongepier E."/>
            <person name="Robertson H.M."/>
            <person name="Arning N."/>
            <person name="Bitard-Feildel T."/>
            <person name="Chao H."/>
            <person name="Childers C.P."/>
            <person name="Dinh H."/>
            <person name="Doddapaneni H."/>
            <person name="Dugan S."/>
            <person name="Gowin J."/>
            <person name="Greiner C."/>
            <person name="Han Y."/>
            <person name="Hu H."/>
            <person name="Hughes D.S.T."/>
            <person name="Huylmans A.-K."/>
            <person name="Kemena C."/>
            <person name="Kremer L.P.M."/>
            <person name="Lee S.L."/>
            <person name="Lopez-Ezquerra A."/>
            <person name="Mallet L."/>
            <person name="Monroy-Kuhn J.M."/>
            <person name="Moser A."/>
            <person name="Murali S.C."/>
            <person name="Muzny D.M."/>
            <person name="Otani S."/>
            <person name="Piulachs M.-D."/>
            <person name="Poelchau M."/>
            <person name="Qu J."/>
            <person name="Schaub F."/>
            <person name="Wada-Katsumata A."/>
            <person name="Worley K.C."/>
            <person name="Xie Q."/>
            <person name="Ylla G."/>
            <person name="Poulsen M."/>
            <person name="Gibbs R.A."/>
            <person name="Schal C."/>
            <person name="Richards S."/>
            <person name="Belles X."/>
            <person name="Korb J."/>
            <person name="Bornberg-Bauer E."/>
        </authorList>
    </citation>
    <scope>NUCLEOTIDE SEQUENCE [LARGE SCALE GENOMIC DNA]</scope>
    <source>
        <tissue evidence="2">Whole body</tissue>
    </source>
</reference>
<dbReference type="PANTHER" id="PTHR47678">
    <property type="entry name" value="TETRATRICOPEPTIDE REPEAT PROTEIN 31"/>
    <property type="match status" value="1"/>
</dbReference>
<dbReference type="Pfam" id="PF13181">
    <property type="entry name" value="TPR_8"/>
    <property type="match status" value="1"/>
</dbReference>
<dbReference type="InterPro" id="IPR012677">
    <property type="entry name" value="Nucleotide-bd_a/b_plait_sf"/>
</dbReference>
<dbReference type="Proteomes" id="UP000235965">
    <property type="component" value="Unassembled WGS sequence"/>
</dbReference>
<dbReference type="PROSITE" id="PS50005">
    <property type="entry name" value="TPR"/>
    <property type="match status" value="1"/>
</dbReference>
<evidence type="ECO:0000313" key="2">
    <source>
        <dbReference type="EMBL" id="PNF26213.1"/>
    </source>
</evidence>
<dbReference type="PANTHER" id="PTHR47678:SF2">
    <property type="entry name" value="TETRATRICOPEPTIDE REPEAT PROTEIN 31 ISOFORM X1"/>
    <property type="match status" value="1"/>
</dbReference>
<keyword evidence="1" id="KW-0802">TPR repeat</keyword>
<accession>A0A2J7QCA8</accession>
<feature type="repeat" description="TPR" evidence="1">
    <location>
        <begin position="72"/>
        <end position="105"/>
    </location>
</feature>
<gene>
    <name evidence="2" type="ORF">B7P43_G03703</name>
</gene>
<organism evidence="2 3">
    <name type="scientific">Cryptotermes secundus</name>
    <dbReference type="NCBI Taxonomy" id="105785"/>
    <lineage>
        <taxon>Eukaryota</taxon>
        <taxon>Metazoa</taxon>
        <taxon>Ecdysozoa</taxon>
        <taxon>Arthropoda</taxon>
        <taxon>Hexapoda</taxon>
        <taxon>Insecta</taxon>
        <taxon>Pterygota</taxon>
        <taxon>Neoptera</taxon>
        <taxon>Polyneoptera</taxon>
        <taxon>Dictyoptera</taxon>
        <taxon>Blattodea</taxon>
        <taxon>Blattoidea</taxon>
        <taxon>Termitoidae</taxon>
        <taxon>Kalotermitidae</taxon>
        <taxon>Cryptotermitinae</taxon>
        <taxon>Cryptotermes</taxon>
    </lineage>
</organism>
<comment type="caution">
    <text evidence="2">The sequence shown here is derived from an EMBL/GenBank/DDBJ whole genome shotgun (WGS) entry which is preliminary data.</text>
</comment>
<dbReference type="SUPFAM" id="SSF48452">
    <property type="entry name" value="TPR-like"/>
    <property type="match status" value="1"/>
</dbReference>
<evidence type="ECO:0000313" key="3">
    <source>
        <dbReference type="Proteomes" id="UP000235965"/>
    </source>
</evidence>
<dbReference type="GO" id="GO:0003676">
    <property type="term" value="F:nucleic acid binding"/>
    <property type="evidence" value="ECO:0007669"/>
    <property type="project" value="InterPro"/>
</dbReference>
<proteinExistence type="predicted"/>
<dbReference type="SUPFAM" id="SSF54928">
    <property type="entry name" value="RNA-binding domain, RBD"/>
    <property type="match status" value="1"/>
</dbReference>
<name>A0A2J7QCA8_9NEOP</name>
<dbReference type="Gene3D" id="1.25.40.10">
    <property type="entry name" value="Tetratricopeptide repeat domain"/>
    <property type="match status" value="1"/>
</dbReference>
<dbReference type="CDD" id="cd00590">
    <property type="entry name" value="RRM_SF"/>
    <property type="match status" value="1"/>
</dbReference>
<dbReference type="AlphaFoldDB" id="A0A2J7QCA8"/>
<sequence length="255" mass="29175">MESLEELGKKAYQKQILGDYDGAIKVYNTAIKKYPNDRRLLNNRCLCYIAKKDFKRAMEDAELMIRLFPEHAKSYYRKGEILTTMKRYIEAEEAYIKVLSLDSECEDARRQLLDVQALQLCEHGYKKEHALKALGHTLNHDTHIANIEDAEKILRYGTSEIFDNNNDLDYDSVYYSDDENACSSVIKADNVYDPLLEYGKILSVCPRYSLHCAFINYADHIAAGKAMKALQGALVGTKNILIRFPDNVASHTKSI</sequence>